<evidence type="ECO:0000256" key="1">
    <source>
        <dbReference type="SAM" id="MobiDB-lite"/>
    </source>
</evidence>
<evidence type="ECO:0000313" key="3">
    <source>
        <dbReference type="Proteomes" id="UP000887013"/>
    </source>
</evidence>
<comment type="caution">
    <text evidence="2">The sequence shown here is derived from an EMBL/GenBank/DDBJ whole genome shotgun (WGS) entry which is preliminary data.</text>
</comment>
<feature type="region of interest" description="Disordered" evidence="1">
    <location>
        <begin position="29"/>
        <end position="52"/>
    </location>
</feature>
<dbReference type="Proteomes" id="UP000887013">
    <property type="component" value="Unassembled WGS sequence"/>
</dbReference>
<gene>
    <name evidence="2" type="primary">NCL1_34534</name>
    <name evidence="2" type="ORF">NPIL_399941</name>
</gene>
<keyword evidence="3" id="KW-1185">Reference proteome</keyword>
<name>A0A8X6PQ84_NEPPI</name>
<sequence>MSSNSDGYFSARLDPELLDLLDKLSIETPPLNSSAHSESTETNKLSKDSSVDVQPQLNITLDEDDLDTDCNILNNREGTGVNFKTELNNKRPAYISEKKIEKNEPCSSKLESLVSSNKIAKEPNDTDFEKILEDFNNLIIIEENSDSENEKENSDDINERGPKRHPKQNVRFHPVLRNNGVLQNDDDVCEIPYAYSSSLEGNNEEINSNPSFIANYNNQFPYPDDVDFDPNWMINNIQFSDINSRNLNSSSSFSDLDDVTVNPFRTISNPEFPEINNTVCSSSYETNNNDQFPETNISDTSNTFHPRSLYLETMGMNSFDDVGIGKEIKSLQVPSNLGHTKFNTDNLRKEILSENLQNKFLPVEDVEHLLKTLPKSDLSSDSKFFCEERNNLIIPPLPLLSFEVVEKELRVLPELNHGTLFTSVNENGNLDPQLRFSSGDELNFASTSNSGDNSNYVNPDGANELFNCISYLSDQTYYTNANRNSSSDIHGLAQSLHNLFSVEENPTNLSSTYESSDYDKVSLEIESKISLLCVNTQSVEDSNFVNRNMSSDNHSLSPNISESVQHNNAERSNHYYNPSQYRRVSYILGTAATNKLLSSSYFDHGKQKLEEEIINREIKRGLYGTNEIKVIHLLKKNRKRRNKITNLHEAVLKDNIEKAYSIVEIHKRHHGTIEEINIRDSLNNKTALDYANSKGMDLLADYFRENLASESVIVEPRSPLSTIGI</sequence>
<dbReference type="OrthoDB" id="6437415at2759"/>
<protein>
    <submittedName>
        <fullName evidence="2">Uncharacterized protein</fullName>
    </submittedName>
</protein>
<dbReference type="AlphaFoldDB" id="A0A8X6PQ84"/>
<accession>A0A8X6PQ84</accession>
<proteinExistence type="predicted"/>
<feature type="compositionally biased region" description="Basic and acidic residues" evidence="1">
    <location>
        <begin position="38"/>
        <end position="50"/>
    </location>
</feature>
<organism evidence="2 3">
    <name type="scientific">Nephila pilipes</name>
    <name type="common">Giant wood spider</name>
    <name type="synonym">Nephila maculata</name>
    <dbReference type="NCBI Taxonomy" id="299642"/>
    <lineage>
        <taxon>Eukaryota</taxon>
        <taxon>Metazoa</taxon>
        <taxon>Ecdysozoa</taxon>
        <taxon>Arthropoda</taxon>
        <taxon>Chelicerata</taxon>
        <taxon>Arachnida</taxon>
        <taxon>Araneae</taxon>
        <taxon>Araneomorphae</taxon>
        <taxon>Entelegynae</taxon>
        <taxon>Araneoidea</taxon>
        <taxon>Nephilidae</taxon>
        <taxon>Nephila</taxon>
    </lineage>
</organism>
<evidence type="ECO:0000313" key="2">
    <source>
        <dbReference type="EMBL" id="GFT83291.1"/>
    </source>
</evidence>
<reference evidence="2" key="1">
    <citation type="submission" date="2020-08" db="EMBL/GenBank/DDBJ databases">
        <title>Multicomponent nature underlies the extraordinary mechanical properties of spider dragline silk.</title>
        <authorList>
            <person name="Kono N."/>
            <person name="Nakamura H."/>
            <person name="Mori M."/>
            <person name="Yoshida Y."/>
            <person name="Ohtoshi R."/>
            <person name="Malay A.D."/>
            <person name="Moran D.A.P."/>
            <person name="Tomita M."/>
            <person name="Numata K."/>
            <person name="Arakawa K."/>
        </authorList>
    </citation>
    <scope>NUCLEOTIDE SEQUENCE</scope>
</reference>
<feature type="region of interest" description="Disordered" evidence="1">
    <location>
        <begin position="142"/>
        <end position="169"/>
    </location>
</feature>
<dbReference type="EMBL" id="BMAW01072503">
    <property type="protein sequence ID" value="GFT83291.1"/>
    <property type="molecule type" value="Genomic_DNA"/>
</dbReference>
<feature type="compositionally biased region" description="Basic and acidic residues" evidence="1">
    <location>
        <begin position="148"/>
        <end position="161"/>
    </location>
</feature>